<comment type="caution">
    <text evidence="2">The sequence shown here is derived from an EMBL/GenBank/DDBJ whole genome shotgun (WGS) entry which is preliminary data.</text>
</comment>
<accession>A0A8T2Q9A0</accession>
<dbReference type="Proteomes" id="UP000825935">
    <property type="component" value="Chromosome 37"/>
</dbReference>
<evidence type="ECO:0000313" key="3">
    <source>
        <dbReference type="Proteomes" id="UP000825935"/>
    </source>
</evidence>
<name>A0A8T2Q9A0_CERRI</name>
<evidence type="ECO:0000256" key="1">
    <source>
        <dbReference type="SAM" id="MobiDB-lite"/>
    </source>
</evidence>
<reference evidence="2" key="1">
    <citation type="submission" date="2021-08" db="EMBL/GenBank/DDBJ databases">
        <title>WGS assembly of Ceratopteris richardii.</title>
        <authorList>
            <person name="Marchant D.B."/>
            <person name="Chen G."/>
            <person name="Jenkins J."/>
            <person name="Shu S."/>
            <person name="Leebens-Mack J."/>
            <person name="Grimwood J."/>
            <person name="Schmutz J."/>
            <person name="Soltis P."/>
            <person name="Soltis D."/>
            <person name="Chen Z.-H."/>
        </authorList>
    </citation>
    <scope>NUCLEOTIDE SEQUENCE</scope>
    <source>
        <strain evidence="2">Whitten #5841</strain>
        <tissue evidence="2">Leaf</tissue>
    </source>
</reference>
<proteinExistence type="predicted"/>
<dbReference type="AlphaFoldDB" id="A0A8T2Q9A0"/>
<gene>
    <name evidence="2" type="ORF">KP509_37G061800</name>
</gene>
<keyword evidence="3" id="KW-1185">Reference proteome</keyword>
<organism evidence="2 3">
    <name type="scientific">Ceratopteris richardii</name>
    <name type="common">Triangle waterfern</name>
    <dbReference type="NCBI Taxonomy" id="49495"/>
    <lineage>
        <taxon>Eukaryota</taxon>
        <taxon>Viridiplantae</taxon>
        <taxon>Streptophyta</taxon>
        <taxon>Embryophyta</taxon>
        <taxon>Tracheophyta</taxon>
        <taxon>Polypodiopsida</taxon>
        <taxon>Polypodiidae</taxon>
        <taxon>Polypodiales</taxon>
        <taxon>Pteridineae</taxon>
        <taxon>Pteridaceae</taxon>
        <taxon>Parkerioideae</taxon>
        <taxon>Ceratopteris</taxon>
    </lineage>
</organism>
<protein>
    <submittedName>
        <fullName evidence="2">Uncharacterized protein</fullName>
    </submittedName>
</protein>
<sequence length="124" mass="14580">MGRQQMQLLWRRLERARSHISSGNRFSYHRLDPQESGAPEKMVNKQSKGRQRPSGAGHRIKSGRLRFRFRRVSRLRLKRLLSPLWLLKKLILIYASLLNVPGNDHVKPPHLIMGLHWAHPLAHF</sequence>
<feature type="region of interest" description="Disordered" evidence="1">
    <location>
        <begin position="26"/>
        <end position="61"/>
    </location>
</feature>
<dbReference type="EMBL" id="CM035442">
    <property type="protein sequence ID" value="KAH7280329.1"/>
    <property type="molecule type" value="Genomic_DNA"/>
</dbReference>
<evidence type="ECO:0000313" key="2">
    <source>
        <dbReference type="EMBL" id="KAH7280329.1"/>
    </source>
</evidence>